<dbReference type="InterPro" id="IPR041698">
    <property type="entry name" value="Methyltransf_25"/>
</dbReference>
<dbReference type="CDD" id="cd02440">
    <property type="entry name" value="AdoMet_MTases"/>
    <property type="match status" value="1"/>
</dbReference>
<dbReference type="PANTHER" id="PTHR43861">
    <property type="entry name" value="TRANS-ACONITATE 2-METHYLTRANSFERASE-RELATED"/>
    <property type="match status" value="1"/>
</dbReference>
<dbReference type="SUPFAM" id="SSF53335">
    <property type="entry name" value="S-adenosyl-L-methionine-dependent methyltransferases"/>
    <property type="match status" value="1"/>
</dbReference>
<evidence type="ECO:0000313" key="5">
    <source>
        <dbReference type="Proteomes" id="UP000188551"/>
    </source>
</evidence>
<dbReference type="Gene3D" id="3.40.50.150">
    <property type="entry name" value="Vaccinia Virus protein VP39"/>
    <property type="match status" value="1"/>
</dbReference>
<organism evidence="4 5">
    <name type="scientific">Amycolatopsis azurea DSM 43854</name>
    <dbReference type="NCBI Taxonomy" id="1238180"/>
    <lineage>
        <taxon>Bacteria</taxon>
        <taxon>Bacillati</taxon>
        <taxon>Actinomycetota</taxon>
        <taxon>Actinomycetes</taxon>
        <taxon>Pseudonocardiales</taxon>
        <taxon>Pseudonocardiaceae</taxon>
        <taxon>Amycolatopsis</taxon>
    </lineage>
</organism>
<keyword evidence="1 4" id="KW-0489">Methyltransferase</keyword>
<evidence type="ECO:0000256" key="2">
    <source>
        <dbReference type="ARBA" id="ARBA00022679"/>
    </source>
</evidence>
<evidence type="ECO:0000313" key="4">
    <source>
        <dbReference type="EMBL" id="OOC00783.1"/>
    </source>
</evidence>
<sequence length="263" mass="29108">MGALCYTGSRSRKGSAVDEKLAAGWVRRWDVQQERYIADREERFDVLIDVVEHVCRDIAEPLVLDLGCGPGSLSTRLARRLPHARVVGVDTDPFLLALARASRPDDANIEYVQADLAGDGWLTWRTIDAAVSTTALHWLKPDRLADVYRRLADVLREGGALVNGDHFYDEQPGIRDLAEAVKGRRAARAGVEANEDWKGWWAAVAADPALRAEFTADELSGVSTGYGNRLSPQEHTRLLREAGFAEVAPVWQFGDDFVLTALR</sequence>
<dbReference type="Pfam" id="PF13649">
    <property type="entry name" value="Methyltransf_25"/>
    <property type="match status" value="1"/>
</dbReference>
<reference evidence="4 5" key="1">
    <citation type="submission" date="2017-02" db="EMBL/GenBank/DDBJ databases">
        <title>Amycolatopsis azurea DSM 43854 draft genome.</title>
        <authorList>
            <person name="Mayilraj S."/>
        </authorList>
    </citation>
    <scope>NUCLEOTIDE SEQUENCE [LARGE SCALE GENOMIC DNA]</scope>
    <source>
        <strain evidence="4 5">DSM 43854</strain>
    </source>
</reference>
<gene>
    <name evidence="4" type="ORF">B0293_41410</name>
</gene>
<proteinExistence type="predicted"/>
<dbReference type="GO" id="GO:0008168">
    <property type="term" value="F:methyltransferase activity"/>
    <property type="evidence" value="ECO:0007669"/>
    <property type="project" value="UniProtKB-KW"/>
</dbReference>
<feature type="domain" description="Methyltransferase" evidence="3">
    <location>
        <begin position="63"/>
        <end position="159"/>
    </location>
</feature>
<comment type="caution">
    <text evidence="4">The sequence shown here is derived from an EMBL/GenBank/DDBJ whole genome shotgun (WGS) entry which is preliminary data.</text>
</comment>
<dbReference type="InterPro" id="IPR029063">
    <property type="entry name" value="SAM-dependent_MTases_sf"/>
</dbReference>
<dbReference type="Proteomes" id="UP000188551">
    <property type="component" value="Unassembled WGS sequence"/>
</dbReference>
<dbReference type="EMBL" id="MUXN01000037">
    <property type="protein sequence ID" value="OOC00783.1"/>
    <property type="molecule type" value="Genomic_DNA"/>
</dbReference>
<protein>
    <submittedName>
        <fullName evidence="4">Methyltransferase</fullName>
    </submittedName>
</protein>
<dbReference type="GO" id="GO:0032259">
    <property type="term" value="P:methylation"/>
    <property type="evidence" value="ECO:0007669"/>
    <property type="project" value="UniProtKB-KW"/>
</dbReference>
<name>A0ABX3J138_9PSEU</name>
<keyword evidence="2" id="KW-0808">Transferase</keyword>
<keyword evidence="5" id="KW-1185">Reference proteome</keyword>
<accession>A0ABX3J138</accession>
<evidence type="ECO:0000256" key="1">
    <source>
        <dbReference type="ARBA" id="ARBA00022603"/>
    </source>
</evidence>
<evidence type="ECO:0000259" key="3">
    <source>
        <dbReference type="Pfam" id="PF13649"/>
    </source>
</evidence>
<dbReference type="PANTHER" id="PTHR43861:SF1">
    <property type="entry name" value="TRANS-ACONITATE 2-METHYLTRANSFERASE"/>
    <property type="match status" value="1"/>
</dbReference>